<reference evidence="2" key="1">
    <citation type="journal article" date="2017" name="bioRxiv">
        <title>Comparative analysis of the genomes of Stylophora pistillata and Acropora digitifera provides evidence for extensive differences between species of corals.</title>
        <authorList>
            <person name="Voolstra C.R."/>
            <person name="Li Y."/>
            <person name="Liew Y.J."/>
            <person name="Baumgarten S."/>
            <person name="Zoccola D."/>
            <person name="Flot J.-F."/>
            <person name="Tambutte S."/>
            <person name="Allemand D."/>
            <person name="Aranda M."/>
        </authorList>
    </citation>
    <scope>NUCLEOTIDE SEQUENCE [LARGE SCALE GENOMIC DNA]</scope>
</reference>
<dbReference type="EMBL" id="LSMT01000033">
    <property type="protein sequence ID" value="PFX31680.1"/>
    <property type="molecule type" value="Genomic_DNA"/>
</dbReference>
<evidence type="ECO:0000313" key="1">
    <source>
        <dbReference type="EMBL" id="PFX31680.1"/>
    </source>
</evidence>
<protein>
    <submittedName>
        <fullName evidence="1">Uncharacterized protein</fullName>
    </submittedName>
</protein>
<dbReference type="Proteomes" id="UP000225706">
    <property type="component" value="Unassembled WGS sequence"/>
</dbReference>
<sequence>MLIIGIAIYTINVDGITDFGRRTRRLGTSEFTLDTAADLYNVNVHVISSLGVGANHTFSPSSSIPLTTVYFGHFTETHGEHYVSLTPGVQNSVGGCNDFMEGEDDGGDAITDDDRPNVIDDADDVVEDDAIAGGVRGTDDSQDQKFSNSDVLNIIIKLTLCTLPKRCEQIY</sequence>
<organism evidence="1 2">
    <name type="scientific">Stylophora pistillata</name>
    <name type="common">Smooth cauliflower coral</name>
    <dbReference type="NCBI Taxonomy" id="50429"/>
    <lineage>
        <taxon>Eukaryota</taxon>
        <taxon>Metazoa</taxon>
        <taxon>Cnidaria</taxon>
        <taxon>Anthozoa</taxon>
        <taxon>Hexacorallia</taxon>
        <taxon>Scleractinia</taxon>
        <taxon>Astrocoeniina</taxon>
        <taxon>Pocilloporidae</taxon>
        <taxon>Stylophora</taxon>
    </lineage>
</organism>
<gene>
    <name evidence="1" type="ORF">AWC38_SpisGene3574</name>
</gene>
<proteinExistence type="predicted"/>
<dbReference type="AlphaFoldDB" id="A0A2B4SS09"/>
<comment type="caution">
    <text evidence="1">The sequence shown here is derived from an EMBL/GenBank/DDBJ whole genome shotgun (WGS) entry which is preliminary data.</text>
</comment>
<evidence type="ECO:0000313" key="2">
    <source>
        <dbReference type="Proteomes" id="UP000225706"/>
    </source>
</evidence>
<name>A0A2B4SS09_STYPI</name>
<keyword evidence="2" id="KW-1185">Reference proteome</keyword>
<accession>A0A2B4SS09</accession>